<dbReference type="InterPro" id="IPR030513">
    <property type="entry name" value="Dehydrin_CS"/>
</dbReference>
<dbReference type="Proteomes" id="UP000813463">
    <property type="component" value="Chromosome 4"/>
</dbReference>
<evidence type="ECO:0000313" key="4">
    <source>
        <dbReference type="Proteomes" id="UP000813463"/>
    </source>
</evidence>
<dbReference type="GO" id="GO:0009737">
    <property type="term" value="P:response to abscisic acid"/>
    <property type="evidence" value="ECO:0000318"/>
    <property type="project" value="GO_Central"/>
</dbReference>
<protein>
    <submittedName>
        <fullName evidence="5">Phosphoprotein ECPP44</fullName>
    </submittedName>
</protein>
<feature type="region of interest" description="Disordered" evidence="3">
    <location>
        <begin position="131"/>
        <end position="159"/>
    </location>
</feature>
<dbReference type="OrthoDB" id="1934367at2759"/>
<proteinExistence type="inferred from homology"/>
<sequence>MSDQYQPETTETTATDRGLFDCFGKKEENPKEDVAKAEAEKLQRSNSSSSSSSEEEVEEDGVKIKRKKKKGLTDKIKEKLAGHKNEEAAAIPVSDYDNHPPPQVAAVNAEATHPEEKKGFLEKIKEKLPGHHKDEAVSPQPPIAAHCGPDGQCGGSHEAQEKKGFFEMIKEKLPGGNKDCEEVKKDH</sequence>
<accession>A0A9R0IH35</accession>
<dbReference type="PANTHER" id="PTHR33346">
    <property type="entry name" value="DEHYDRIN XERO 2-RELATED"/>
    <property type="match status" value="1"/>
</dbReference>
<organism evidence="4 5">
    <name type="scientific">Spinacia oleracea</name>
    <name type="common">Spinach</name>
    <dbReference type="NCBI Taxonomy" id="3562"/>
    <lineage>
        <taxon>Eukaryota</taxon>
        <taxon>Viridiplantae</taxon>
        <taxon>Streptophyta</taxon>
        <taxon>Embryophyta</taxon>
        <taxon>Tracheophyta</taxon>
        <taxon>Spermatophyta</taxon>
        <taxon>Magnoliopsida</taxon>
        <taxon>eudicotyledons</taxon>
        <taxon>Gunneridae</taxon>
        <taxon>Pentapetalae</taxon>
        <taxon>Caryophyllales</taxon>
        <taxon>Chenopodiaceae</taxon>
        <taxon>Chenopodioideae</taxon>
        <taxon>Anserineae</taxon>
        <taxon>Spinacia</taxon>
    </lineage>
</organism>
<dbReference type="Pfam" id="PF00257">
    <property type="entry name" value="Dehydrin"/>
    <property type="match status" value="1"/>
</dbReference>
<feature type="compositionally biased region" description="Basic and acidic residues" evidence="3">
    <location>
        <begin position="71"/>
        <end position="87"/>
    </location>
</feature>
<dbReference type="GeneID" id="110788185"/>
<dbReference type="PANTHER" id="PTHR33346:SF53">
    <property type="entry name" value="DEHYDRIN COR47-LIKE"/>
    <property type="match status" value="1"/>
</dbReference>
<dbReference type="GO" id="GO:0016020">
    <property type="term" value="C:membrane"/>
    <property type="evidence" value="ECO:0000318"/>
    <property type="project" value="GO_Central"/>
</dbReference>
<dbReference type="InterPro" id="IPR000167">
    <property type="entry name" value="Dehydrin"/>
</dbReference>
<feature type="compositionally biased region" description="Basic and acidic residues" evidence="3">
    <location>
        <begin position="23"/>
        <end position="43"/>
    </location>
</feature>
<evidence type="ECO:0000256" key="3">
    <source>
        <dbReference type="SAM" id="MobiDB-lite"/>
    </source>
</evidence>
<dbReference type="GO" id="GO:0009631">
    <property type="term" value="P:cold acclimation"/>
    <property type="evidence" value="ECO:0000318"/>
    <property type="project" value="GO_Central"/>
</dbReference>
<feature type="region of interest" description="Disordered" evidence="3">
    <location>
        <begin position="1"/>
        <end position="116"/>
    </location>
</feature>
<gene>
    <name evidence="5" type="primary">LOC110788185</name>
</gene>
<dbReference type="AlphaFoldDB" id="A0A9R0IH35"/>
<dbReference type="GO" id="GO:0005829">
    <property type="term" value="C:cytosol"/>
    <property type="evidence" value="ECO:0007669"/>
    <property type="project" value="TreeGrafter"/>
</dbReference>
<reference evidence="5" key="2">
    <citation type="submission" date="2025-08" db="UniProtKB">
        <authorList>
            <consortium name="RefSeq"/>
        </authorList>
    </citation>
    <scope>IDENTIFICATION</scope>
    <source>
        <tissue evidence="5">Leaf</tissue>
    </source>
</reference>
<evidence type="ECO:0000256" key="2">
    <source>
        <dbReference type="RuleBase" id="RU003995"/>
    </source>
</evidence>
<name>A0A9R0IH35_SPIOL</name>
<feature type="compositionally biased region" description="Polar residues" evidence="3">
    <location>
        <begin position="1"/>
        <end position="15"/>
    </location>
</feature>
<reference evidence="4" key="1">
    <citation type="journal article" date="2021" name="Nat. Commun.">
        <title>Genomic analyses provide insights into spinach domestication and the genetic basis of agronomic traits.</title>
        <authorList>
            <person name="Cai X."/>
            <person name="Sun X."/>
            <person name="Xu C."/>
            <person name="Sun H."/>
            <person name="Wang X."/>
            <person name="Ge C."/>
            <person name="Zhang Z."/>
            <person name="Wang Q."/>
            <person name="Fei Z."/>
            <person name="Jiao C."/>
            <person name="Wang Q."/>
        </authorList>
    </citation>
    <scope>NUCLEOTIDE SEQUENCE [LARGE SCALE GENOMIC DNA]</scope>
    <source>
        <strain evidence="4">cv. Varoflay</strain>
    </source>
</reference>
<dbReference type="KEGG" id="soe:110788185"/>
<evidence type="ECO:0000256" key="1">
    <source>
        <dbReference type="ARBA" id="ARBA00008403"/>
    </source>
</evidence>
<evidence type="ECO:0000313" key="5">
    <source>
        <dbReference type="RefSeq" id="XP_021848510.1"/>
    </source>
</evidence>
<dbReference type="PROSITE" id="PS00823">
    <property type="entry name" value="DEHYDRIN_2"/>
    <property type="match status" value="1"/>
</dbReference>
<dbReference type="GO" id="GO:0009414">
    <property type="term" value="P:response to water deprivation"/>
    <property type="evidence" value="ECO:0000318"/>
    <property type="project" value="GO_Central"/>
</dbReference>
<keyword evidence="4" id="KW-1185">Reference proteome</keyword>
<dbReference type="RefSeq" id="XP_021848510.1">
    <property type="nucleotide sequence ID" value="XM_021992818.2"/>
</dbReference>
<comment type="similarity">
    <text evidence="1 2">Belongs to the plant dehydrin family.</text>
</comment>